<dbReference type="Proteomes" id="UP000552615">
    <property type="component" value="Unassembled WGS sequence"/>
</dbReference>
<comment type="caution">
    <text evidence="1">The sequence shown here is derived from an EMBL/GenBank/DDBJ whole genome shotgun (WGS) entry which is preliminary data.</text>
</comment>
<dbReference type="EMBL" id="JABBGF010000001">
    <property type="protein sequence ID" value="NML56507.1"/>
    <property type="molecule type" value="Genomic_DNA"/>
</dbReference>
<dbReference type="AlphaFoldDB" id="A0A7Y0A4I8"/>
<organism evidence="1 2">
    <name type="scientific">Chryseobacterium cheonjiense</name>
    <dbReference type="NCBI Taxonomy" id="2728845"/>
    <lineage>
        <taxon>Bacteria</taxon>
        <taxon>Pseudomonadati</taxon>
        <taxon>Bacteroidota</taxon>
        <taxon>Flavobacteriia</taxon>
        <taxon>Flavobacteriales</taxon>
        <taxon>Weeksellaceae</taxon>
        <taxon>Chryseobacterium group</taxon>
        <taxon>Chryseobacterium</taxon>
    </lineage>
</organism>
<gene>
    <name evidence="1" type="ORF">HHL20_04030</name>
</gene>
<proteinExistence type="predicted"/>
<name>A0A7Y0A4I8_9FLAO</name>
<reference evidence="1 2" key="1">
    <citation type="submission" date="2020-04" db="EMBL/GenBank/DDBJ databases">
        <title>Chryseobacterium sp. RJ-7-14 sp. nov., isolated from Jeju soil.</title>
        <authorList>
            <person name="Dahal R.H."/>
            <person name="Chaudhary D.K."/>
        </authorList>
    </citation>
    <scope>NUCLEOTIDE SEQUENCE [LARGE SCALE GENOMIC DNA]</scope>
    <source>
        <strain evidence="1 2">RJ-7-14</strain>
    </source>
</reference>
<evidence type="ECO:0000313" key="2">
    <source>
        <dbReference type="Proteomes" id="UP000552615"/>
    </source>
</evidence>
<protein>
    <submittedName>
        <fullName evidence="1">Uncharacterized protein</fullName>
    </submittedName>
</protein>
<accession>A0A7Y0A4I8</accession>
<evidence type="ECO:0000313" key="1">
    <source>
        <dbReference type="EMBL" id="NML56507.1"/>
    </source>
</evidence>
<sequence length="163" mass="18695">MYITQSLFAIFLLASVFGKSQINDNKIRLLTLQKGLTGKKLIFGKWTEKGDTETHLTYLGTVKTNQGKTYKIMNSSWIWGLSRRATNRILIFNGENQYLGNYPVAVDTDLPTKLMNKILIFQNTNSQCNKNIASKINLKNGLPKEFFRECTDGYGEIYSFNRF</sequence>
<dbReference type="RefSeq" id="WP_169229893.1">
    <property type="nucleotide sequence ID" value="NZ_JABBGF010000001.1"/>
</dbReference>
<keyword evidence="2" id="KW-1185">Reference proteome</keyword>